<dbReference type="InterPro" id="IPR000286">
    <property type="entry name" value="HDACs"/>
</dbReference>
<feature type="domain" description="Histone deacetylase" evidence="2">
    <location>
        <begin position="19"/>
        <end position="304"/>
    </location>
</feature>
<evidence type="ECO:0000313" key="3">
    <source>
        <dbReference type="EMBL" id="MBB4659198.1"/>
    </source>
</evidence>
<evidence type="ECO:0000256" key="1">
    <source>
        <dbReference type="ARBA" id="ARBA00005947"/>
    </source>
</evidence>
<dbReference type="PANTHER" id="PTHR10625:SF10">
    <property type="entry name" value="HISTONE DEACETYLASE HDAC1"/>
    <property type="match status" value="1"/>
</dbReference>
<dbReference type="RefSeq" id="WP_221400962.1">
    <property type="nucleotide sequence ID" value="NZ_JACHOB010000003.1"/>
</dbReference>
<dbReference type="AlphaFoldDB" id="A0A840I4U9"/>
<proteinExistence type="inferred from homology"/>
<dbReference type="GO" id="GO:0004407">
    <property type="term" value="F:histone deacetylase activity"/>
    <property type="evidence" value="ECO:0007669"/>
    <property type="project" value="TreeGrafter"/>
</dbReference>
<comment type="similarity">
    <text evidence="1">Belongs to the histone deacetylase family.</text>
</comment>
<dbReference type="PANTHER" id="PTHR10625">
    <property type="entry name" value="HISTONE DEACETYLASE HDAC1-RELATED"/>
    <property type="match status" value="1"/>
</dbReference>
<evidence type="ECO:0000259" key="2">
    <source>
        <dbReference type="Pfam" id="PF00850"/>
    </source>
</evidence>
<keyword evidence="4" id="KW-1185">Reference proteome</keyword>
<dbReference type="InterPro" id="IPR037138">
    <property type="entry name" value="His_deacetylse_dom_sf"/>
</dbReference>
<dbReference type="EMBL" id="JACHOB010000003">
    <property type="protein sequence ID" value="MBB4659198.1"/>
    <property type="molecule type" value="Genomic_DNA"/>
</dbReference>
<dbReference type="GO" id="GO:0040029">
    <property type="term" value="P:epigenetic regulation of gene expression"/>
    <property type="evidence" value="ECO:0007669"/>
    <property type="project" value="TreeGrafter"/>
</dbReference>
<dbReference type="InterPro" id="IPR023801">
    <property type="entry name" value="His_deacetylse_dom"/>
</dbReference>
<sequence length="312" mass="32751">MTVVFTHPVFGEHETPPGHAEQRARYAAALRGLSAGPLADLERREAPLAERGAILRAHDEAYVAKLEAASPREGSVQLDPDTHMGPHSLDAARRGAGAAVAAVEAVMSGEAQTAFVASRPPGHHAVANASMGFCLFNNVVVAARHAQAACGAERVAVVDFDVHHGNGTQDLLWDDENAFFASSHEYPQWPGTGAEDERGAHGQVHNARLLSGSGPDAFRLAWAERLLPALDTFAPDLIVVSAGFDAHEADPLGGLNLTESDFAWITGEIVAVAKRHASGRVVSILEGGYDLGALERSVAAHVSGLAGLSDPR</sequence>
<protein>
    <submittedName>
        <fullName evidence="3">Acetoin utilization deacetylase AcuC-like enzyme</fullName>
    </submittedName>
</protein>
<gene>
    <name evidence="3" type="ORF">GGQ59_001723</name>
</gene>
<dbReference type="CDD" id="cd11599">
    <property type="entry name" value="HDAC_classII_2"/>
    <property type="match status" value="1"/>
</dbReference>
<name>A0A840I4U9_9PROT</name>
<comment type="caution">
    <text evidence="3">The sequence shown here is derived from an EMBL/GenBank/DDBJ whole genome shotgun (WGS) entry which is preliminary data.</text>
</comment>
<dbReference type="Gene3D" id="3.40.800.20">
    <property type="entry name" value="Histone deacetylase domain"/>
    <property type="match status" value="1"/>
</dbReference>
<accession>A0A840I4U9</accession>
<evidence type="ECO:0000313" key="4">
    <source>
        <dbReference type="Proteomes" id="UP000563524"/>
    </source>
</evidence>
<dbReference type="Pfam" id="PF00850">
    <property type="entry name" value="Hist_deacetyl"/>
    <property type="match status" value="1"/>
</dbReference>
<dbReference type="SUPFAM" id="SSF52768">
    <property type="entry name" value="Arginase/deacetylase"/>
    <property type="match status" value="1"/>
</dbReference>
<dbReference type="PRINTS" id="PR01270">
    <property type="entry name" value="HDASUPER"/>
</dbReference>
<reference evidence="3 4" key="1">
    <citation type="submission" date="2020-08" db="EMBL/GenBank/DDBJ databases">
        <title>Genomic Encyclopedia of Type Strains, Phase IV (KMG-IV): sequencing the most valuable type-strain genomes for metagenomic binning, comparative biology and taxonomic classification.</title>
        <authorList>
            <person name="Goeker M."/>
        </authorList>
    </citation>
    <scope>NUCLEOTIDE SEQUENCE [LARGE SCALE GENOMIC DNA]</scope>
    <source>
        <strain evidence="3 4">DSM 102850</strain>
    </source>
</reference>
<organism evidence="3 4">
    <name type="scientific">Parvularcula dongshanensis</name>
    <dbReference type="NCBI Taxonomy" id="1173995"/>
    <lineage>
        <taxon>Bacteria</taxon>
        <taxon>Pseudomonadati</taxon>
        <taxon>Pseudomonadota</taxon>
        <taxon>Alphaproteobacteria</taxon>
        <taxon>Parvularculales</taxon>
        <taxon>Parvularculaceae</taxon>
        <taxon>Parvularcula</taxon>
    </lineage>
</organism>
<dbReference type="Proteomes" id="UP000563524">
    <property type="component" value="Unassembled WGS sequence"/>
</dbReference>
<dbReference type="InterPro" id="IPR023696">
    <property type="entry name" value="Ureohydrolase_dom_sf"/>
</dbReference>